<organism evidence="2 3">
    <name type="scientific">Globodera pallida</name>
    <name type="common">Potato cyst nematode worm</name>
    <name type="synonym">Heterodera pallida</name>
    <dbReference type="NCBI Taxonomy" id="36090"/>
    <lineage>
        <taxon>Eukaryota</taxon>
        <taxon>Metazoa</taxon>
        <taxon>Ecdysozoa</taxon>
        <taxon>Nematoda</taxon>
        <taxon>Chromadorea</taxon>
        <taxon>Rhabditida</taxon>
        <taxon>Tylenchina</taxon>
        <taxon>Tylenchomorpha</taxon>
        <taxon>Tylenchoidea</taxon>
        <taxon>Heteroderidae</taxon>
        <taxon>Heteroderinae</taxon>
        <taxon>Globodera</taxon>
    </lineage>
</organism>
<reference evidence="3" key="2">
    <citation type="submission" date="2016-06" db="UniProtKB">
        <authorList>
            <consortium name="WormBaseParasite"/>
        </authorList>
    </citation>
    <scope>IDENTIFICATION</scope>
</reference>
<evidence type="ECO:0000313" key="3">
    <source>
        <dbReference type="WBParaSite" id="GPLIN_001418000"/>
    </source>
</evidence>
<accession>A0A183CMS4</accession>
<keyword evidence="2" id="KW-1185">Reference proteome</keyword>
<dbReference type="WBParaSite" id="GPLIN_001418000">
    <property type="protein sequence ID" value="GPLIN_001418000"/>
    <property type="gene ID" value="GPLIN_001418000"/>
</dbReference>
<proteinExistence type="predicted"/>
<evidence type="ECO:0000313" key="2">
    <source>
        <dbReference type="Proteomes" id="UP000050741"/>
    </source>
</evidence>
<feature type="region of interest" description="Disordered" evidence="1">
    <location>
        <begin position="646"/>
        <end position="684"/>
    </location>
</feature>
<name>A0A183CMS4_GLOPA</name>
<protein>
    <submittedName>
        <fullName evidence="3">F-box domain-containing protein</fullName>
    </submittedName>
</protein>
<sequence length="684" mass="77432">MFYTSVPPLDHGLLEFPTNSYGGFAYRSNTLETPTTSGESISEDPTKRFVTEHNLALFWRRLGLYPHSLAFPVPLLSTSDDYAIGTRNRPPGNIRADCALIRYRQRNLLAGELVQDDGLIQIWTVNDSSDHKQLLHYKLRFADNRRSCGRKHLLCLERAHTEDSFGRMDLDSEVLQLKAFNSPAEVGGKVFMRTKNSLELANTIEKSVSRVFRSQTIAFTQIPHLEEELAVVDSRGMLFWGPTDVPNSFTRFKCPMVLKDICSTDCPRVLLSLDEKEVRQLDLRESNCVGQLLFSHSIIQTSHGPFSDQFHSSLTARDRLCHVNSIEVGLETVLVTSARRHTLIDRRMPCVTLLTMPHGEIDGADYSITTPAFDDPETGGPLSHWSLMYHPNECLWSSLGSKYEMDSPRASIVQFVQLPSEMPRIETHFLPEFTRAFHYQQLDKDLAIASTRAILFRQMEGGDIWYENVFFDPLPKLRQAGLGNAEDDYEGSFVMKPIDEAKMKQKALKQIADFQTARTLLGKSIRPHFFEGVQDELMAFNQSKLRQIVDLTSLEIASEFERLGGPNSVQNGASPSPSTSSCCTYPFSTVHRISDECMEMEQIQFNNFDEQFEGHEDKLFSTIVAQTWQKTLERWQEAKEKRVKQELGLLEIGGEQPKSDGDDDGSDGGGDDEEEEEEEAGGIR</sequence>
<evidence type="ECO:0000256" key="1">
    <source>
        <dbReference type="SAM" id="MobiDB-lite"/>
    </source>
</evidence>
<reference evidence="2" key="1">
    <citation type="submission" date="2014-05" db="EMBL/GenBank/DDBJ databases">
        <title>The genome and life-stage specific transcriptomes of Globodera pallida elucidate key aspects of plant parasitism by a cyst nematode.</title>
        <authorList>
            <person name="Cotton J.A."/>
            <person name="Lilley C.J."/>
            <person name="Jones L.M."/>
            <person name="Kikuchi T."/>
            <person name="Reid A.J."/>
            <person name="Thorpe P."/>
            <person name="Tsai I.J."/>
            <person name="Beasley H."/>
            <person name="Blok V."/>
            <person name="Cock P.J.A."/>
            <person name="Van den Akker S.E."/>
            <person name="Holroyd N."/>
            <person name="Hunt M."/>
            <person name="Mantelin S."/>
            <person name="Naghra H."/>
            <person name="Pain A."/>
            <person name="Palomares-Rius J.E."/>
            <person name="Zarowiecki M."/>
            <person name="Berriman M."/>
            <person name="Jones J.T."/>
            <person name="Urwin P.E."/>
        </authorList>
    </citation>
    <scope>NUCLEOTIDE SEQUENCE [LARGE SCALE GENOMIC DNA]</scope>
    <source>
        <strain evidence="2">Lindley</strain>
    </source>
</reference>
<dbReference type="AlphaFoldDB" id="A0A183CMS4"/>
<dbReference type="Proteomes" id="UP000050741">
    <property type="component" value="Unassembled WGS sequence"/>
</dbReference>
<feature type="compositionally biased region" description="Acidic residues" evidence="1">
    <location>
        <begin position="661"/>
        <end position="684"/>
    </location>
</feature>